<dbReference type="GO" id="GO:0030246">
    <property type="term" value="F:carbohydrate binding"/>
    <property type="evidence" value="ECO:0007669"/>
    <property type="project" value="InterPro"/>
</dbReference>
<evidence type="ECO:0000256" key="2">
    <source>
        <dbReference type="ARBA" id="ARBA00023277"/>
    </source>
</evidence>
<protein>
    <submittedName>
        <fullName evidence="6">Alpha-amylase 1</fullName>
        <ecNumber evidence="6">3.2.1.1</ecNumber>
    </submittedName>
</protein>
<proteinExistence type="inferred from homology"/>
<dbReference type="EMBL" id="LRRD01000007">
    <property type="protein sequence ID" value="KXW58923.1"/>
    <property type="molecule type" value="Genomic_DNA"/>
</dbReference>
<name>A0A149W0A9_9PROT</name>
<dbReference type="Gene3D" id="3.20.110.20">
    <property type="match status" value="1"/>
</dbReference>
<dbReference type="GeneID" id="301708683"/>
<dbReference type="Gene3D" id="2.70.98.10">
    <property type="match status" value="1"/>
</dbReference>
<dbReference type="InterPro" id="IPR004300">
    <property type="entry name" value="Glyco_hydro_57_N"/>
</dbReference>
<dbReference type="Pfam" id="PF03065">
    <property type="entry name" value="Glyco_hydro_57"/>
    <property type="match status" value="1"/>
</dbReference>
<evidence type="ECO:0000313" key="7">
    <source>
        <dbReference type="Proteomes" id="UP000075653"/>
    </source>
</evidence>
<dbReference type="InterPro" id="IPR015179">
    <property type="entry name" value="A-amylase/a-glucTrfase_C"/>
</dbReference>
<dbReference type="GO" id="GO:0005975">
    <property type="term" value="P:carbohydrate metabolic process"/>
    <property type="evidence" value="ECO:0007669"/>
    <property type="project" value="InterPro"/>
</dbReference>
<dbReference type="InterPro" id="IPR014718">
    <property type="entry name" value="GH-type_carb-bd"/>
</dbReference>
<evidence type="ECO:0000259" key="3">
    <source>
        <dbReference type="Pfam" id="PF03065"/>
    </source>
</evidence>
<dbReference type="SUPFAM" id="SSF74650">
    <property type="entry name" value="Galactose mutarotase-like"/>
    <property type="match status" value="1"/>
</dbReference>
<feature type="domain" description="Alpha-amylase/4-alpha-glucanotransferase C-terminal" evidence="5">
    <location>
        <begin position="405"/>
        <end position="650"/>
    </location>
</feature>
<feature type="domain" description="Glycoside hydrolase family 57 N-terminal" evidence="3">
    <location>
        <begin position="20"/>
        <end position="270"/>
    </location>
</feature>
<keyword evidence="2" id="KW-0119">Carbohydrate metabolism</keyword>
<evidence type="ECO:0000259" key="5">
    <source>
        <dbReference type="Pfam" id="PF09095"/>
    </source>
</evidence>
<dbReference type="InterPro" id="IPR011013">
    <property type="entry name" value="Gal_mutarotase_sf_dom"/>
</dbReference>
<evidence type="ECO:0000313" key="6">
    <source>
        <dbReference type="EMBL" id="KXW58923.1"/>
    </source>
</evidence>
<dbReference type="InterPro" id="IPR015178">
    <property type="entry name" value="A-amylase/a-glucTrfase_central"/>
</dbReference>
<dbReference type="Pfam" id="PF09094">
    <property type="entry name" value="AmyA-A_glucT_m"/>
    <property type="match status" value="1"/>
</dbReference>
<dbReference type="PANTHER" id="PTHR36306:SF1">
    <property type="entry name" value="ALPHA-AMYLASE-RELATED"/>
    <property type="match status" value="1"/>
</dbReference>
<accession>A0A149W0A9</accession>
<feature type="domain" description="Alpha-amylase/4-alpha-glucanotransferase central" evidence="4">
    <location>
        <begin position="313"/>
        <end position="389"/>
    </location>
</feature>
<reference evidence="6 7" key="1">
    <citation type="submission" date="2016-01" db="EMBL/GenBank/DDBJ databases">
        <title>Genome sequence of the acidophilic iron oxidising Ferrovum strain Z-31.</title>
        <authorList>
            <person name="Poehlein A."/>
            <person name="Ullrich S.R."/>
            <person name="Schloemann M."/>
            <person name="Muehling M."/>
            <person name="Daniel R."/>
        </authorList>
    </citation>
    <scope>NUCLEOTIDE SEQUENCE [LARGE SCALE GENOMIC DNA]</scope>
    <source>
        <strain evidence="6 7">Z-31</strain>
    </source>
</reference>
<dbReference type="PANTHER" id="PTHR36306">
    <property type="entry name" value="ALPHA-AMYLASE-RELATED-RELATED"/>
    <property type="match status" value="1"/>
</dbReference>
<dbReference type="SUPFAM" id="SSF88713">
    <property type="entry name" value="Glycoside hydrolase/deacetylase"/>
    <property type="match status" value="1"/>
</dbReference>
<dbReference type="Pfam" id="PF09095">
    <property type="entry name" value="AmyA-gluTrfs_C"/>
    <property type="match status" value="1"/>
</dbReference>
<keyword evidence="6" id="KW-0378">Hydrolase</keyword>
<dbReference type="AlphaFoldDB" id="A0A149W0A9"/>
<dbReference type="CDD" id="cd10793">
    <property type="entry name" value="GH57N_TLGT_like"/>
    <property type="match status" value="1"/>
</dbReference>
<dbReference type="RefSeq" id="WP_062187467.1">
    <property type="nucleotide sequence ID" value="NZ_CP053676.1"/>
</dbReference>
<dbReference type="InterPro" id="IPR028995">
    <property type="entry name" value="Glyco_hydro_57/38_cen_sf"/>
</dbReference>
<dbReference type="Proteomes" id="UP000075653">
    <property type="component" value="Unassembled WGS sequence"/>
</dbReference>
<dbReference type="PATRIC" id="fig|1789004.3.peg.444"/>
<keyword evidence="6" id="KW-0326">Glycosidase</keyword>
<evidence type="ECO:0000259" key="4">
    <source>
        <dbReference type="Pfam" id="PF09094"/>
    </source>
</evidence>
<comment type="similarity">
    <text evidence="1">Belongs to the glycosyl hydrolase 57 family.</text>
</comment>
<dbReference type="SUPFAM" id="SSF88688">
    <property type="entry name" value="Families 57/38 glycoside transferase middle domain"/>
    <property type="match status" value="1"/>
</dbReference>
<dbReference type="STRING" id="1789004.FEMY_04430"/>
<organism evidence="6 7">
    <name type="scientific">Ferrovum myxofaciens</name>
    <dbReference type="NCBI Taxonomy" id="416213"/>
    <lineage>
        <taxon>Bacteria</taxon>
        <taxon>Pseudomonadati</taxon>
        <taxon>Pseudomonadota</taxon>
        <taxon>Betaproteobacteria</taxon>
        <taxon>Ferrovales</taxon>
        <taxon>Ferrovaceae</taxon>
        <taxon>Ferrovum</taxon>
    </lineage>
</organism>
<dbReference type="InterPro" id="IPR052046">
    <property type="entry name" value="GH57_Enzymes"/>
</dbReference>
<keyword evidence="7" id="KW-1185">Reference proteome</keyword>
<gene>
    <name evidence="6" type="primary">amyA</name>
    <name evidence="6" type="ORF">FEMY_04430</name>
</gene>
<comment type="caution">
    <text evidence="6">The sequence shown here is derived from an EMBL/GenBank/DDBJ whole genome shotgun (WGS) entry which is preliminary data.</text>
</comment>
<dbReference type="GO" id="GO:0004556">
    <property type="term" value="F:alpha-amylase activity"/>
    <property type="evidence" value="ECO:0007669"/>
    <property type="project" value="UniProtKB-EC"/>
</dbReference>
<evidence type="ECO:0000256" key="1">
    <source>
        <dbReference type="ARBA" id="ARBA00006821"/>
    </source>
</evidence>
<dbReference type="EC" id="3.2.1.1" evidence="6"/>
<dbReference type="InterPro" id="IPR011330">
    <property type="entry name" value="Glyco_hydro/deAcase_b/a-brl"/>
</dbReference>
<sequence length="670" mass="76303">MQKKIAFLMGVHAHQPVGNFPSVLADAHQRCYGPFLRLMARFPEFPFALHVSGWLLDQWLIHDPEDMELLKIMVQRGQAELFTAGYAEPVLAAIPEADRRGQVQFLSQRIHDCFGVKPSGSWLTERVWESSVVSALHQSGVRYVTVDDYHFLCAGVPAERLNGYFSTEEGGERLDIFPIAEGLRYRIPFTSANEVVSYLESMARDDRMEAAVYFDDIEKFGIWPETYEWVYEKGWLEQFIQGILNSPFIEPMTYARYHAQNATRGPVYLPTTSYIEMNEWTLPAQAGEHYASLVERARNEQTYDRDRPFLRGGIWRNFMMRYPEANHLHKRMLGLSTRFHALPALQQTAERRRLLYETQANDAYWHGLFGGLYLPHLRRALYRALLQLEGDLDRHQPRPALTRYDLDMDGHEEIILQNGQIQAIIAGSGPAHVLELDVYELAHNFADTLTRQREHYHAKVLTQPVLASSSTGVGNPHEVVQFKHPLTAEDLIFDSTRRALFTDYARRDGERHLLEYDEIRGNETDSGVKFLGRTQGARKEISLLAQALLVRYEHPDPVFWSTFEIELNLVMPSCDGPAGRFEFNGGIPGGFGQDIELHGVTQLVLRDEVLGGGITVGCDVPCRVISRPCHSVSQSEAGFEKIMQAVTLTFTDFAVPTRKLLMSLTAWPTS</sequence>